<feature type="transmembrane region" description="Helical" evidence="7">
    <location>
        <begin position="161"/>
        <end position="179"/>
    </location>
</feature>
<evidence type="ECO:0000256" key="5">
    <source>
        <dbReference type="ARBA" id="ARBA00022989"/>
    </source>
</evidence>
<dbReference type="Pfam" id="PF01757">
    <property type="entry name" value="Acyl_transf_3"/>
    <property type="match status" value="1"/>
</dbReference>
<keyword evidence="9" id="KW-0808">Transferase</keyword>
<dbReference type="GO" id="GO:0009246">
    <property type="term" value="P:enterobacterial common antigen biosynthetic process"/>
    <property type="evidence" value="ECO:0007669"/>
    <property type="project" value="TreeGrafter"/>
</dbReference>
<protein>
    <submittedName>
        <fullName evidence="9">Acyltransferase</fullName>
    </submittedName>
</protein>
<comment type="caution">
    <text evidence="9">The sequence shown here is derived from an EMBL/GenBank/DDBJ whole genome shotgun (WGS) entry which is preliminary data.</text>
</comment>
<feature type="transmembrane region" description="Helical" evidence="7">
    <location>
        <begin position="42"/>
        <end position="65"/>
    </location>
</feature>
<keyword evidence="4 7" id="KW-0812">Transmembrane</keyword>
<evidence type="ECO:0000256" key="2">
    <source>
        <dbReference type="ARBA" id="ARBA00007400"/>
    </source>
</evidence>
<evidence type="ECO:0000259" key="8">
    <source>
        <dbReference type="Pfam" id="PF01757"/>
    </source>
</evidence>
<keyword evidence="5 7" id="KW-1133">Transmembrane helix</keyword>
<dbReference type="PANTHER" id="PTHR40074">
    <property type="entry name" value="O-ACETYLTRANSFERASE WECH"/>
    <property type="match status" value="1"/>
</dbReference>
<keyword evidence="3" id="KW-1003">Cell membrane</keyword>
<feature type="transmembrane region" description="Helical" evidence="7">
    <location>
        <begin position="247"/>
        <end position="265"/>
    </location>
</feature>
<feature type="transmembrane region" description="Helical" evidence="7">
    <location>
        <begin position="315"/>
        <end position="336"/>
    </location>
</feature>
<reference evidence="9" key="1">
    <citation type="submission" date="2022-08" db="EMBL/GenBank/DDBJ databases">
        <title>The genomic sequence of strain Paenibacillus sp. SCIV0701.</title>
        <authorList>
            <person name="Zhao H."/>
        </authorList>
    </citation>
    <scope>NUCLEOTIDE SEQUENCE</scope>
    <source>
        <strain evidence="9">SCIV0701</strain>
    </source>
</reference>
<evidence type="ECO:0000256" key="6">
    <source>
        <dbReference type="ARBA" id="ARBA00023136"/>
    </source>
</evidence>
<evidence type="ECO:0000256" key="1">
    <source>
        <dbReference type="ARBA" id="ARBA00004651"/>
    </source>
</evidence>
<name>A0A9X2MPB4_9BACL</name>
<dbReference type="GO" id="GO:0016413">
    <property type="term" value="F:O-acetyltransferase activity"/>
    <property type="evidence" value="ECO:0007669"/>
    <property type="project" value="TreeGrafter"/>
</dbReference>
<feature type="transmembrane region" description="Helical" evidence="7">
    <location>
        <begin position="85"/>
        <end position="102"/>
    </location>
</feature>
<feature type="transmembrane region" description="Helical" evidence="7">
    <location>
        <begin position="277"/>
        <end position="295"/>
    </location>
</feature>
<evidence type="ECO:0000256" key="7">
    <source>
        <dbReference type="SAM" id="Phobius"/>
    </source>
</evidence>
<dbReference type="Proteomes" id="UP001141950">
    <property type="component" value="Unassembled WGS sequence"/>
</dbReference>
<feature type="transmembrane region" description="Helical" evidence="7">
    <location>
        <begin position="191"/>
        <end position="209"/>
    </location>
</feature>
<evidence type="ECO:0000313" key="10">
    <source>
        <dbReference type="Proteomes" id="UP001141950"/>
    </source>
</evidence>
<dbReference type="EMBL" id="JANIPJ010000004">
    <property type="protein sequence ID" value="MCR2803747.1"/>
    <property type="molecule type" value="Genomic_DNA"/>
</dbReference>
<keyword evidence="10" id="KW-1185">Reference proteome</keyword>
<dbReference type="GO" id="GO:0005886">
    <property type="term" value="C:plasma membrane"/>
    <property type="evidence" value="ECO:0007669"/>
    <property type="project" value="UniProtKB-SubCell"/>
</dbReference>
<feature type="domain" description="Acyltransferase 3" evidence="8">
    <location>
        <begin position="6"/>
        <end position="334"/>
    </location>
</feature>
<keyword evidence="6 7" id="KW-0472">Membrane</keyword>
<evidence type="ECO:0000256" key="3">
    <source>
        <dbReference type="ARBA" id="ARBA00022475"/>
    </source>
</evidence>
<dbReference type="RefSeq" id="WP_257444301.1">
    <property type="nucleotide sequence ID" value="NZ_JANIPJ010000004.1"/>
</dbReference>
<sequence>MKKNIVELNVVKAVAILAVLLIHVSADPRVNVPWGSASAPFYMVANQLSMFAVPVFILVNGLVLFYRYHDDWSFPQAVQFYKKRLKFIVMPYVIWSAIYYLYRQVLGHQPVRFDFRDFVDQLWWGETGYHLYFMVIIIQFYLVFPLLMAVVRKLRMKPYHLVLLGVLVQGVFYSIHHYVEPFERSAKLLPNYAIVFGVGAAIGMSYATFAEKFRQVWWTFGLTIFVGFTYLLMLLANQDGTRYWPPAYVILYNLYAVLAGISLIWIGKIVTERSSRIVQWVLALGAASFGIYLVHPAVLSTWKTLFNPAPQHMYYHPYIAVTMLVVIAVPWLIVYLTKKIKFSWLLWGR</sequence>
<accession>A0A9X2MPB4</accession>
<organism evidence="9 10">
    <name type="scientific">Paenibacillus soyae</name>
    <dbReference type="NCBI Taxonomy" id="2969249"/>
    <lineage>
        <taxon>Bacteria</taxon>
        <taxon>Bacillati</taxon>
        <taxon>Bacillota</taxon>
        <taxon>Bacilli</taxon>
        <taxon>Bacillales</taxon>
        <taxon>Paenibacillaceae</taxon>
        <taxon>Paenibacillus</taxon>
    </lineage>
</organism>
<dbReference type="PANTHER" id="PTHR40074:SF2">
    <property type="entry name" value="O-ACETYLTRANSFERASE WECH"/>
    <property type="match status" value="1"/>
</dbReference>
<gene>
    <name evidence="9" type="ORF">NQZ67_07610</name>
</gene>
<comment type="subcellular location">
    <subcellularLocation>
        <location evidence="1">Cell membrane</location>
        <topology evidence="1">Multi-pass membrane protein</topology>
    </subcellularLocation>
</comment>
<keyword evidence="9" id="KW-0012">Acyltransferase</keyword>
<dbReference type="InterPro" id="IPR002656">
    <property type="entry name" value="Acyl_transf_3_dom"/>
</dbReference>
<feature type="transmembrane region" description="Helical" evidence="7">
    <location>
        <begin position="216"/>
        <end position="235"/>
    </location>
</feature>
<dbReference type="AlphaFoldDB" id="A0A9X2MPB4"/>
<feature type="transmembrane region" description="Helical" evidence="7">
    <location>
        <begin position="129"/>
        <end position="149"/>
    </location>
</feature>
<comment type="similarity">
    <text evidence="2">Belongs to the acyltransferase 3 family.</text>
</comment>
<evidence type="ECO:0000313" key="9">
    <source>
        <dbReference type="EMBL" id="MCR2803747.1"/>
    </source>
</evidence>
<evidence type="ECO:0000256" key="4">
    <source>
        <dbReference type="ARBA" id="ARBA00022692"/>
    </source>
</evidence>
<proteinExistence type="inferred from homology"/>